<sequence length="246" mass="27023">MEQVHSYSSTNDFSRKSVIKRGAVAGFPIFLGYLPIAIAYGVLAKESGLSTFETTMMSVLVFAGAAQLMTAGMFAAGTMFIEIVIATFVLNFRHFIMSMSFMNTTKRFPLKWRFPLSLGLTDETFAVSSLHKEEAEQKNGTYFYATLILMAYIGWIFGSLAGALLGDVLPETLSTSMGIALYAMFIGLLVPSIKKEWRIGLIAAFSMVLNYVFNVIWSISSGWSIVLATVVGSFLGVILLKEEENS</sequence>
<keyword evidence="5 8" id="KW-0812">Transmembrane</keyword>
<evidence type="ECO:0000256" key="8">
    <source>
        <dbReference type="SAM" id="Phobius"/>
    </source>
</evidence>
<reference evidence="9 10" key="1">
    <citation type="submission" date="2016-10" db="EMBL/GenBank/DDBJ databases">
        <authorList>
            <person name="de Groot N.N."/>
        </authorList>
    </citation>
    <scope>NUCLEOTIDE SEQUENCE [LARGE SCALE GENOMIC DNA]</scope>
    <source>
        <strain evidence="9 10">DSM 21633</strain>
    </source>
</reference>
<dbReference type="GO" id="GO:0005886">
    <property type="term" value="C:plasma membrane"/>
    <property type="evidence" value="ECO:0007669"/>
    <property type="project" value="UniProtKB-SubCell"/>
</dbReference>
<name>A0A1H9AS48_9BACI</name>
<dbReference type="STRING" id="571933.SAMN05216362_10337"/>
<keyword evidence="4" id="KW-1003">Cell membrane</keyword>
<comment type="subcellular location">
    <subcellularLocation>
        <location evidence="1">Cell membrane</location>
        <topology evidence="1">Multi-pass membrane protein</topology>
    </subcellularLocation>
</comment>
<evidence type="ECO:0000256" key="3">
    <source>
        <dbReference type="ARBA" id="ARBA00022448"/>
    </source>
</evidence>
<feature type="transmembrane region" description="Helical" evidence="8">
    <location>
        <begin position="23"/>
        <end position="43"/>
    </location>
</feature>
<evidence type="ECO:0000256" key="5">
    <source>
        <dbReference type="ARBA" id="ARBA00022692"/>
    </source>
</evidence>
<evidence type="ECO:0000313" key="10">
    <source>
        <dbReference type="Proteomes" id="UP000199427"/>
    </source>
</evidence>
<dbReference type="GO" id="GO:1903785">
    <property type="term" value="P:L-valine transmembrane transport"/>
    <property type="evidence" value="ECO:0007669"/>
    <property type="project" value="TreeGrafter"/>
</dbReference>
<feature type="transmembrane region" description="Helical" evidence="8">
    <location>
        <begin position="172"/>
        <end position="190"/>
    </location>
</feature>
<feature type="transmembrane region" description="Helical" evidence="8">
    <location>
        <begin position="197"/>
        <end position="217"/>
    </location>
</feature>
<dbReference type="PANTHER" id="PTHR34979">
    <property type="entry name" value="INNER MEMBRANE PROTEIN YGAZ"/>
    <property type="match status" value="1"/>
</dbReference>
<dbReference type="OrthoDB" id="3177005at2"/>
<feature type="transmembrane region" description="Helical" evidence="8">
    <location>
        <begin position="63"/>
        <end position="92"/>
    </location>
</feature>
<gene>
    <name evidence="9" type="ORF">SAMN05216362_10337</name>
</gene>
<comment type="similarity">
    <text evidence="2">Belongs to the AzlC family.</text>
</comment>
<evidence type="ECO:0000256" key="6">
    <source>
        <dbReference type="ARBA" id="ARBA00022989"/>
    </source>
</evidence>
<dbReference type="Proteomes" id="UP000199427">
    <property type="component" value="Unassembled WGS sequence"/>
</dbReference>
<dbReference type="AlphaFoldDB" id="A0A1H9AS48"/>
<keyword evidence="6 8" id="KW-1133">Transmembrane helix</keyword>
<feature type="transmembrane region" description="Helical" evidence="8">
    <location>
        <begin position="142"/>
        <end position="166"/>
    </location>
</feature>
<keyword evidence="7 8" id="KW-0472">Membrane</keyword>
<dbReference type="InterPro" id="IPR011606">
    <property type="entry name" value="Brnchd-chn_aa_trnsp_permease"/>
</dbReference>
<evidence type="ECO:0000313" key="9">
    <source>
        <dbReference type="EMBL" id="SEP79642.1"/>
    </source>
</evidence>
<evidence type="ECO:0000256" key="7">
    <source>
        <dbReference type="ARBA" id="ARBA00023136"/>
    </source>
</evidence>
<dbReference type="EMBL" id="FOES01000003">
    <property type="protein sequence ID" value="SEP79642.1"/>
    <property type="molecule type" value="Genomic_DNA"/>
</dbReference>
<organism evidence="9 10">
    <name type="scientific">Piscibacillus halophilus</name>
    <dbReference type="NCBI Taxonomy" id="571933"/>
    <lineage>
        <taxon>Bacteria</taxon>
        <taxon>Bacillati</taxon>
        <taxon>Bacillota</taxon>
        <taxon>Bacilli</taxon>
        <taxon>Bacillales</taxon>
        <taxon>Bacillaceae</taxon>
        <taxon>Piscibacillus</taxon>
    </lineage>
</organism>
<evidence type="ECO:0000256" key="2">
    <source>
        <dbReference type="ARBA" id="ARBA00010735"/>
    </source>
</evidence>
<accession>A0A1H9AS48</accession>
<dbReference type="PANTHER" id="PTHR34979:SF1">
    <property type="entry name" value="INNER MEMBRANE PROTEIN YGAZ"/>
    <property type="match status" value="1"/>
</dbReference>
<dbReference type="RefSeq" id="WP_091772450.1">
    <property type="nucleotide sequence ID" value="NZ_FOES01000003.1"/>
</dbReference>
<proteinExistence type="inferred from homology"/>
<protein>
    <submittedName>
        <fullName evidence="9">4-azaleucine resistance probable transporter AzlC</fullName>
    </submittedName>
</protein>
<dbReference type="Pfam" id="PF03591">
    <property type="entry name" value="AzlC"/>
    <property type="match status" value="1"/>
</dbReference>
<evidence type="ECO:0000256" key="4">
    <source>
        <dbReference type="ARBA" id="ARBA00022475"/>
    </source>
</evidence>
<keyword evidence="3" id="KW-0813">Transport</keyword>
<keyword evidence="10" id="KW-1185">Reference proteome</keyword>
<evidence type="ECO:0000256" key="1">
    <source>
        <dbReference type="ARBA" id="ARBA00004651"/>
    </source>
</evidence>
<feature type="transmembrane region" description="Helical" evidence="8">
    <location>
        <begin position="223"/>
        <end position="240"/>
    </location>
</feature>